<sequence length="68" mass="8129">MIHDFWLDAMLSDAARRREYQLELLDARRRPCRPHRYIKTLLVMVRAARRCERQSAARLRQSYNGGAI</sequence>
<comment type="caution">
    <text evidence="1">The sequence shown here is derived from an EMBL/GenBank/DDBJ whole genome shotgun (WGS) entry which is preliminary data.</text>
</comment>
<proteinExistence type="predicted"/>
<protein>
    <submittedName>
        <fullName evidence="1">Uncharacterized protein</fullName>
    </submittedName>
</protein>
<evidence type="ECO:0000313" key="2">
    <source>
        <dbReference type="Proteomes" id="UP001161704"/>
    </source>
</evidence>
<organism evidence="1 2">
    <name type="scientific">Aeromonas caviae</name>
    <name type="common">Aeromonas punctata</name>
    <dbReference type="NCBI Taxonomy" id="648"/>
    <lineage>
        <taxon>Bacteria</taxon>
        <taxon>Pseudomonadati</taxon>
        <taxon>Pseudomonadota</taxon>
        <taxon>Gammaproteobacteria</taxon>
        <taxon>Aeromonadales</taxon>
        <taxon>Aeromonadaceae</taxon>
        <taxon>Aeromonas</taxon>
    </lineage>
</organism>
<dbReference type="Proteomes" id="UP001161704">
    <property type="component" value="Unassembled WGS sequence"/>
</dbReference>
<evidence type="ECO:0000313" key="1">
    <source>
        <dbReference type="EMBL" id="MDH1506268.1"/>
    </source>
</evidence>
<dbReference type="RefSeq" id="WP_210538147.1">
    <property type="nucleotide sequence ID" value="NZ_JAOCIZ010000059.1"/>
</dbReference>
<name>A0AA42R931_AERCA</name>
<gene>
    <name evidence="1" type="ORF">N5I20_14485</name>
</gene>
<reference evidence="1" key="1">
    <citation type="submission" date="2022-09" db="EMBL/GenBank/DDBJ databases">
        <title>Intensive care unit water sources are persistently colonized with multi-drug resistant bacteria and are the site of extensive horizontal gene transfer of antibiotic resistance genes.</title>
        <authorList>
            <person name="Diorio-Toth L."/>
        </authorList>
    </citation>
    <scope>NUCLEOTIDE SEQUENCE</scope>
    <source>
        <strain evidence="1">GD03710</strain>
    </source>
</reference>
<dbReference type="EMBL" id="JAOCIZ010000059">
    <property type="protein sequence ID" value="MDH1506268.1"/>
    <property type="molecule type" value="Genomic_DNA"/>
</dbReference>
<accession>A0AA42R931</accession>
<dbReference type="AlphaFoldDB" id="A0AA42R931"/>